<feature type="transmembrane region" description="Helical" evidence="1">
    <location>
        <begin position="130"/>
        <end position="154"/>
    </location>
</feature>
<evidence type="ECO:0000313" key="2">
    <source>
        <dbReference type="EMBL" id="WMW81850.1"/>
    </source>
</evidence>
<protein>
    <recommendedName>
        <fullName evidence="4">DUF4184 domain-containing protein</fullName>
    </recommendedName>
</protein>
<feature type="transmembrane region" description="Helical" evidence="1">
    <location>
        <begin position="24"/>
        <end position="43"/>
    </location>
</feature>
<keyword evidence="1" id="KW-0812">Transmembrane</keyword>
<evidence type="ECO:0000256" key="1">
    <source>
        <dbReference type="SAM" id="Phobius"/>
    </source>
</evidence>
<proteinExistence type="predicted"/>
<keyword evidence="1" id="KW-0472">Membrane</keyword>
<dbReference type="RefSeq" id="WP_309483327.1">
    <property type="nucleotide sequence ID" value="NZ_CP133720.1"/>
</dbReference>
<keyword evidence="3" id="KW-1185">Reference proteome</keyword>
<dbReference type="EMBL" id="CP133720">
    <property type="protein sequence ID" value="WMW81850.1"/>
    <property type="molecule type" value="Genomic_DNA"/>
</dbReference>
<feature type="transmembrane region" description="Helical" evidence="1">
    <location>
        <begin position="55"/>
        <end position="77"/>
    </location>
</feature>
<name>A0ABY9RNI7_9BURK</name>
<sequence length="167" mass="18565">MPITPFHFGFGAALHGTAPKTVSFLAFCATNVLIDIESLYNLIHRRDQLHAFFHTYVGASLVAVGTLCLFIVMRWFASRFWLPNLLAWRDLNIKQVSIGAAMGAYSHVIFDSIMHSDIRPFAPFSEANDLYGVISLTQLHLLCLGLAVFGLMAVGLRRRHSDADDAL</sequence>
<evidence type="ECO:0000313" key="3">
    <source>
        <dbReference type="Proteomes" id="UP001181355"/>
    </source>
</evidence>
<dbReference type="Proteomes" id="UP001181355">
    <property type="component" value="Chromosome"/>
</dbReference>
<organism evidence="2 3">
    <name type="scientific">Undibacterium cyanobacteriorum</name>
    <dbReference type="NCBI Taxonomy" id="3073561"/>
    <lineage>
        <taxon>Bacteria</taxon>
        <taxon>Pseudomonadati</taxon>
        <taxon>Pseudomonadota</taxon>
        <taxon>Betaproteobacteria</taxon>
        <taxon>Burkholderiales</taxon>
        <taxon>Oxalobacteraceae</taxon>
        <taxon>Undibacterium</taxon>
    </lineage>
</organism>
<reference evidence="2" key="1">
    <citation type="submission" date="2023-09" db="EMBL/GenBank/DDBJ databases">
        <title>Undibacterium sp. 20NA77.5 isolated from freshwater.</title>
        <authorList>
            <person name="Le V."/>
            <person name="Ko S.-R."/>
            <person name="Ahn C.-Y."/>
            <person name="Oh H.-M."/>
        </authorList>
    </citation>
    <scope>NUCLEOTIDE SEQUENCE</scope>
    <source>
        <strain evidence="2">20NA77.5</strain>
    </source>
</reference>
<keyword evidence="1" id="KW-1133">Transmembrane helix</keyword>
<evidence type="ECO:0008006" key="4">
    <source>
        <dbReference type="Google" id="ProtNLM"/>
    </source>
</evidence>
<accession>A0ABY9RNI7</accession>
<gene>
    <name evidence="2" type="ORF">RF679_06085</name>
</gene>